<accession>A0A9P4UA38</accession>
<dbReference type="OrthoDB" id="10562178at2759"/>
<dbReference type="Proteomes" id="UP000799764">
    <property type="component" value="Unassembled WGS sequence"/>
</dbReference>
<feature type="region of interest" description="Disordered" evidence="1">
    <location>
        <begin position="108"/>
        <end position="134"/>
    </location>
</feature>
<dbReference type="PROSITE" id="PS50835">
    <property type="entry name" value="IG_LIKE"/>
    <property type="match status" value="1"/>
</dbReference>
<evidence type="ECO:0000313" key="4">
    <source>
        <dbReference type="Proteomes" id="UP000799764"/>
    </source>
</evidence>
<protein>
    <recommendedName>
        <fullName evidence="2">Ig-like domain-containing protein</fullName>
    </recommendedName>
</protein>
<gene>
    <name evidence="3" type="ORF">P171DRAFT_445259</name>
</gene>
<organism evidence="3 4">
    <name type="scientific">Karstenula rhodostoma CBS 690.94</name>
    <dbReference type="NCBI Taxonomy" id="1392251"/>
    <lineage>
        <taxon>Eukaryota</taxon>
        <taxon>Fungi</taxon>
        <taxon>Dikarya</taxon>
        <taxon>Ascomycota</taxon>
        <taxon>Pezizomycotina</taxon>
        <taxon>Dothideomycetes</taxon>
        <taxon>Pleosporomycetidae</taxon>
        <taxon>Pleosporales</taxon>
        <taxon>Massarineae</taxon>
        <taxon>Didymosphaeriaceae</taxon>
        <taxon>Karstenula</taxon>
    </lineage>
</organism>
<keyword evidence="4" id="KW-1185">Reference proteome</keyword>
<feature type="compositionally biased region" description="Polar residues" evidence="1">
    <location>
        <begin position="108"/>
        <end position="120"/>
    </location>
</feature>
<evidence type="ECO:0000313" key="3">
    <source>
        <dbReference type="EMBL" id="KAF2442656.1"/>
    </source>
</evidence>
<dbReference type="EMBL" id="MU001503">
    <property type="protein sequence ID" value="KAF2442656.1"/>
    <property type="molecule type" value="Genomic_DNA"/>
</dbReference>
<evidence type="ECO:0000256" key="1">
    <source>
        <dbReference type="SAM" id="MobiDB-lite"/>
    </source>
</evidence>
<evidence type="ECO:0000259" key="2">
    <source>
        <dbReference type="PROSITE" id="PS50835"/>
    </source>
</evidence>
<comment type="caution">
    <text evidence="3">The sequence shown here is derived from an EMBL/GenBank/DDBJ whole genome shotgun (WGS) entry which is preliminary data.</text>
</comment>
<dbReference type="InterPro" id="IPR007110">
    <property type="entry name" value="Ig-like_dom"/>
</dbReference>
<name>A0A9P4UA38_9PLEO</name>
<dbReference type="AlphaFoldDB" id="A0A9P4UA38"/>
<proteinExistence type="predicted"/>
<sequence>MHMLAGVLSSTTLTLGQRQCDDHRDVSSAERQPEATAIKSRLDASIFLREAADPSTILACPVSAPLTRTSRSWFVAGSDRESAFVNADYSDTLASSSYECFTEHVVSPTSHNNTHRMSATTDERDRLTSSNTRF</sequence>
<feature type="domain" description="Ig-like" evidence="2">
    <location>
        <begin position="33"/>
        <end position="118"/>
    </location>
</feature>
<reference evidence="3" key="1">
    <citation type="journal article" date="2020" name="Stud. Mycol.">
        <title>101 Dothideomycetes genomes: a test case for predicting lifestyles and emergence of pathogens.</title>
        <authorList>
            <person name="Haridas S."/>
            <person name="Albert R."/>
            <person name="Binder M."/>
            <person name="Bloem J."/>
            <person name="Labutti K."/>
            <person name="Salamov A."/>
            <person name="Andreopoulos B."/>
            <person name="Baker S."/>
            <person name="Barry K."/>
            <person name="Bills G."/>
            <person name="Bluhm B."/>
            <person name="Cannon C."/>
            <person name="Castanera R."/>
            <person name="Culley D."/>
            <person name="Daum C."/>
            <person name="Ezra D."/>
            <person name="Gonzalez J."/>
            <person name="Henrissat B."/>
            <person name="Kuo A."/>
            <person name="Liang C."/>
            <person name="Lipzen A."/>
            <person name="Lutzoni F."/>
            <person name="Magnuson J."/>
            <person name="Mondo S."/>
            <person name="Nolan M."/>
            <person name="Ohm R."/>
            <person name="Pangilinan J."/>
            <person name="Park H.-J."/>
            <person name="Ramirez L."/>
            <person name="Alfaro M."/>
            <person name="Sun H."/>
            <person name="Tritt A."/>
            <person name="Yoshinaga Y."/>
            <person name="Zwiers L.-H."/>
            <person name="Turgeon B."/>
            <person name="Goodwin S."/>
            <person name="Spatafora J."/>
            <person name="Crous P."/>
            <person name="Grigoriev I."/>
        </authorList>
    </citation>
    <scope>NUCLEOTIDE SEQUENCE</scope>
    <source>
        <strain evidence="3">CBS 690.94</strain>
    </source>
</reference>